<dbReference type="SMART" id="SM00382">
    <property type="entry name" value="AAA"/>
    <property type="match status" value="1"/>
</dbReference>
<sequence length="1306" mass="146159">MECEYLGPMGETLSIQFRACEGGTYEVQIKESWSGHTVSGGFVPPYTSKQVNAVQKKLNTLESSDVELRDIGYRLFCAISGLEATQAKTSKPAESPAQSVLKSVIQRTLKRRGTVALTLVFGPGCEEFVRYPWELLNNGNHFLIASGIFTLSRALLRPDAPIGSELPVHPPFRILYISASPTNFAPLETERSFEAMEEALTPLIETGQIFLDRLEPPTFSEFVRYLNSYGGAGTFDDSDTTLPCYVVHFDGHGAYGKLCPKDGCETVNNPDGRKCCECGTSLLRIPAQTYLCFCDEDGYNSFVDTQSLRRVLVSSDVHLAVFSACETATVCDEEQDCRPQQSQKLAAVDSTLATSLVTAQVPAVVAMPFSLQDDLSPTFMYHFYEALADGRTLEEALSRARQAMLPMQQKSWFIPVLYRHVAEGDEGPVALMVTADTEDEHAHPLSHLAPSTNFIGRERELHDIEQLLIQAATSQESARIRKGTYKKTIYHHIALTGSPGIGKSALALEAIRRNRDKFLGGILGVSLENGKLFADALLEMAHALQIPARSVANSDARQRSRLVQGVLRSLASRELSCLLLLDSFEQVKDRAELEQWLVFLSSLPQEVVVLVTSHSNPESMLIVGGLSSRWYEYRVGKMNSADLLMLFFDLAATSGLDQRIQLNDPHQQVVLQEICTLLDGYPLGAELIFGTARSIGGQVFTPEAATRSLEEVRDELYSHPLAGILAALEVSYQRLSPPARLLLSYLAAFRIPFNREQISMLISPDTLLAAHEPTPTADKNMSGNVPESLGSLLPQQWRAARDELVQASIVLFDGRTYSIHPQIRHFALTRLPLEERRRVHRVVAAYYYCLPQPDAEEWIEAFEHLEAASQAQDLQEAIRVVLRAADFFEGQGLFTTLQTLLRRAAGYATRMGDQSSVGLLQARLGALLRQLGQFTEAEACLRNSLGIHQQQEDIEQIGWSCYELALLCFDQGYLQQSLKYARQAQTQFEKSDQRRGQALVLNVLGMVRRGQARYAEALEYLEQAMNACYQLSEGIGRARAVHQRGIVYASLGQYSRAVRDFEEALRLFYDLKRPMDQNWVLASKCAVHVWQGKQEQAEKICLEVLQRFREYHVQRGEGLILRTLGELYLQKQDMFHAHNYYSEAWSIFNQLGDRLNMASTFYLQAELSILKGEYLEAKDNYEQAQIMAQECEATHLQGLALCGQGDVARVLRQFREAEHLYLEADRLLESIALQSGRFKVLDHLGQLYESQHRYQDALATWVQALTLNVDEPAGTRASLQEKVRLLAAEKQLDGKNTASKDHESLA</sequence>
<feature type="domain" description="AAA+ ATPase" evidence="2">
    <location>
        <begin position="489"/>
        <end position="636"/>
    </location>
</feature>
<organism evidence="3 4">
    <name type="scientific">Dictyobacter alpinus</name>
    <dbReference type="NCBI Taxonomy" id="2014873"/>
    <lineage>
        <taxon>Bacteria</taxon>
        <taxon>Bacillati</taxon>
        <taxon>Chloroflexota</taxon>
        <taxon>Ktedonobacteria</taxon>
        <taxon>Ktedonobacterales</taxon>
        <taxon>Dictyobacteraceae</taxon>
        <taxon>Dictyobacter</taxon>
    </lineage>
</organism>
<dbReference type="Pfam" id="PF12770">
    <property type="entry name" value="CHAT"/>
    <property type="match status" value="1"/>
</dbReference>
<dbReference type="PROSITE" id="PS50293">
    <property type="entry name" value="TPR_REGION"/>
    <property type="match status" value="1"/>
</dbReference>
<protein>
    <recommendedName>
        <fullName evidence="2">AAA+ ATPase domain-containing protein</fullName>
    </recommendedName>
</protein>
<dbReference type="InterPro" id="IPR003593">
    <property type="entry name" value="AAA+_ATPase"/>
</dbReference>
<dbReference type="OrthoDB" id="135224at2"/>
<dbReference type="Gene3D" id="1.25.40.10">
    <property type="entry name" value="Tetratricopeptide repeat domain"/>
    <property type="match status" value="3"/>
</dbReference>
<dbReference type="Proteomes" id="UP000287171">
    <property type="component" value="Unassembled WGS sequence"/>
</dbReference>
<dbReference type="PANTHER" id="PTHR47691">
    <property type="entry name" value="REGULATOR-RELATED"/>
    <property type="match status" value="1"/>
</dbReference>
<feature type="repeat" description="TPR" evidence="1">
    <location>
        <begin position="1238"/>
        <end position="1271"/>
    </location>
</feature>
<evidence type="ECO:0000313" key="4">
    <source>
        <dbReference type="Proteomes" id="UP000287171"/>
    </source>
</evidence>
<feature type="repeat" description="TPR" evidence="1">
    <location>
        <begin position="1038"/>
        <end position="1071"/>
    </location>
</feature>
<dbReference type="PANTHER" id="PTHR47691:SF3">
    <property type="entry name" value="HTH-TYPE TRANSCRIPTIONAL REGULATOR RV0890C-RELATED"/>
    <property type="match status" value="1"/>
</dbReference>
<dbReference type="InterPro" id="IPR019734">
    <property type="entry name" value="TPR_rpt"/>
</dbReference>
<dbReference type="InterPro" id="IPR027417">
    <property type="entry name" value="P-loop_NTPase"/>
</dbReference>
<dbReference type="SUPFAM" id="SSF52540">
    <property type="entry name" value="P-loop containing nucleoside triphosphate hydrolases"/>
    <property type="match status" value="1"/>
</dbReference>
<comment type="caution">
    <text evidence="3">The sequence shown here is derived from an EMBL/GenBank/DDBJ whole genome shotgun (WGS) entry which is preliminary data.</text>
</comment>
<dbReference type="InterPro" id="IPR011990">
    <property type="entry name" value="TPR-like_helical_dom_sf"/>
</dbReference>
<name>A0A402B0Q2_9CHLR</name>
<reference evidence="4" key="1">
    <citation type="submission" date="2018-12" db="EMBL/GenBank/DDBJ databases">
        <title>Tengunoibacter tsumagoiensis gen. nov., sp. nov., Dictyobacter kobayashii sp. nov., D. alpinus sp. nov., and D. joshuensis sp. nov. and description of Dictyobacteraceae fam. nov. within the order Ktedonobacterales isolated from Tengu-no-mugimeshi.</title>
        <authorList>
            <person name="Wang C.M."/>
            <person name="Zheng Y."/>
            <person name="Sakai Y."/>
            <person name="Toyoda A."/>
            <person name="Minakuchi Y."/>
            <person name="Abe K."/>
            <person name="Yokota A."/>
            <person name="Yabe S."/>
        </authorList>
    </citation>
    <scope>NUCLEOTIDE SEQUENCE [LARGE SCALE GENOMIC DNA]</scope>
    <source>
        <strain evidence="4">Uno16</strain>
    </source>
</reference>
<dbReference type="SUPFAM" id="SSF48452">
    <property type="entry name" value="TPR-like"/>
    <property type="match status" value="2"/>
</dbReference>
<accession>A0A402B0Q2</accession>
<dbReference type="EMBL" id="BIFT01000001">
    <property type="protein sequence ID" value="GCE24931.1"/>
    <property type="molecule type" value="Genomic_DNA"/>
</dbReference>
<dbReference type="SMART" id="SM00028">
    <property type="entry name" value="TPR"/>
    <property type="match status" value="8"/>
</dbReference>
<evidence type="ECO:0000313" key="3">
    <source>
        <dbReference type="EMBL" id="GCE24931.1"/>
    </source>
</evidence>
<dbReference type="Pfam" id="PF13424">
    <property type="entry name" value="TPR_12"/>
    <property type="match status" value="1"/>
</dbReference>
<keyword evidence="4" id="KW-1185">Reference proteome</keyword>
<evidence type="ECO:0000256" key="1">
    <source>
        <dbReference type="PROSITE-ProRule" id="PRU00339"/>
    </source>
</evidence>
<dbReference type="PROSITE" id="PS50005">
    <property type="entry name" value="TPR"/>
    <property type="match status" value="2"/>
</dbReference>
<keyword evidence="1" id="KW-0802">TPR repeat</keyword>
<dbReference type="InterPro" id="IPR024983">
    <property type="entry name" value="CHAT_dom"/>
</dbReference>
<dbReference type="Gene3D" id="3.40.50.300">
    <property type="entry name" value="P-loop containing nucleotide triphosphate hydrolases"/>
    <property type="match status" value="1"/>
</dbReference>
<proteinExistence type="predicted"/>
<evidence type="ECO:0000259" key="2">
    <source>
        <dbReference type="SMART" id="SM00382"/>
    </source>
</evidence>
<gene>
    <name evidence="3" type="ORF">KDA_04150</name>
</gene>